<dbReference type="Pfam" id="PF04082">
    <property type="entry name" value="Fungal_trans"/>
    <property type="match status" value="1"/>
</dbReference>
<dbReference type="OrthoDB" id="4064873at2759"/>
<dbReference type="AlphaFoldDB" id="A0A4S4LEW1"/>
<dbReference type="GO" id="GO:0008270">
    <property type="term" value="F:zinc ion binding"/>
    <property type="evidence" value="ECO:0007669"/>
    <property type="project" value="InterPro"/>
</dbReference>
<dbReference type="GO" id="GO:0003677">
    <property type="term" value="F:DNA binding"/>
    <property type="evidence" value="ECO:0007669"/>
    <property type="project" value="UniProtKB-KW"/>
</dbReference>
<dbReference type="EMBL" id="SGPK01000039">
    <property type="protein sequence ID" value="THH10309.1"/>
    <property type="molecule type" value="Genomic_DNA"/>
</dbReference>
<dbReference type="Proteomes" id="UP000308199">
    <property type="component" value="Unassembled WGS sequence"/>
</dbReference>
<dbReference type="CDD" id="cd00067">
    <property type="entry name" value="GAL4"/>
    <property type="match status" value="1"/>
</dbReference>
<comment type="caution">
    <text evidence="7">The sequence shown here is derived from an EMBL/GenBank/DDBJ whole genome shotgun (WGS) entry which is preliminary data.</text>
</comment>
<protein>
    <recommendedName>
        <fullName evidence="6">Xylanolytic transcriptional activator regulatory domain-containing protein</fullName>
    </recommendedName>
</protein>
<reference evidence="7 8" key="1">
    <citation type="submission" date="2019-02" db="EMBL/GenBank/DDBJ databases">
        <title>Genome sequencing of the rare red list fungi Phellinidium pouzarii.</title>
        <authorList>
            <person name="Buettner E."/>
            <person name="Kellner H."/>
        </authorList>
    </citation>
    <scope>NUCLEOTIDE SEQUENCE [LARGE SCALE GENOMIC DNA]</scope>
    <source>
        <strain evidence="7 8">DSM 108285</strain>
    </source>
</reference>
<dbReference type="InterPro" id="IPR007219">
    <property type="entry name" value="XnlR_reg_dom"/>
</dbReference>
<dbReference type="CDD" id="cd12148">
    <property type="entry name" value="fungal_TF_MHR"/>
    <property type="match status" value="1"/>
</dbReference>
<feature type="compositionally biased region" description="Basic residues" evidence="5">
    <location>
        <begin position="1"/>
        <end position="12"/>
    </location>
</feature>
<evidence type="ECO:0000259" key="6">
    <source>
        <dbReference type="SMART" id="SM00906"/>
    </source>
</evidence>
<organism evidence="7 8">
    <name type="scientific">Phellinidium pouzarii</name>
    <dbReference type="NCBI Taxonomy" id="167371"/>
    <lineage>
        <taxon>Eukaryota</taxon>
        <taxon>Fungi</taxon>
        <taxon>Dikarya</taxon>
        <taxon>Basidiomycota</taxon>
        <taxon>Agaricomycotina</taxon>
        <taxon>Agaricomycetes</taxon>
        <taxon>Hymenochaetales</taxon>
        <taxon>Hymenochaetaceae</taxon>
        <taxon>Phellinidium</taxon>
    </lineage>
</organism>
<feature type="region of interest" description="Disordered" evidence="5">
    <location>
        <begin position="305"/>
        <end position="334"/>
    </location>
</feature>
<dbReference type="PANTHER" id="PTHR46910">
    <property type="entry name" value="TRANSCRIPTION FACTOR PDR1"/>
    <property type="match status" value="1"/>
</dbReference>
<comment type="subcellular location">
    <subcellularLocation>
        <location evidence="1">Nucleus</location>
    </subcellularLocation>
</comment>
<evidence type="ECO:0000256" key="2">
    <source>
        <dbReference type="ARBA" id="ARBA00022723"/>
    </source>
</evidence>
<evidence type="ECO:0000256" key="4">
    <source>
        <dbReference type="ARBA" id="ARBA00023242"/>
    </source>
</evidence>
<accession>A0A4S4LEW1</accession>
<feature type="region of interest" description="Disordered" evidence="5">
    <location>
        <begin position="697"/>
        <end position="735"/>
    </location>
</feature>
<dbReference type="PANTHER" id="PTHR46910:SF3">
    <property type="entry name" value="HALOTOLERANCE PROTEIN 9-RELATED"/>
    <property type="match status" value="1"/>
</dbReference>
<dbReference type="InterPro" id="IPR036864">
    <property type="entry name" value="Zn2-C6_fun-type_DNA-bd_sf"/>
</dbReference>
<keyword evidence="3" id="KW-0238">DNA-binding</keyword>
<evidence type="ECO:0000256" key="3">
    <source>
        <dbReference type="ARBA" id="ARBA00023125"/>
    </source>
</evidence>
<keyword evidence="4" id="KW-0539">Nucleus</keyword>
<evidence type="ECO:0000256" key="1">
    <source>
        <dbReference type="ARBA" id="ARBA00004123"/>
    </source>
</evidence>
<feature type="compositionally biased region" description="Basic and acidic residues" evidence="5">
    <location>
        <begin position="321"/>
        <end position="334"/>
    </location>
</feature>
<dbReference type="GO" id="GO:0000981">
    <property type="term" value="F:DNA-binding transcription factor activity, RNA polymerase II-specific"/>
    <property type="evidence" value="ECO:0007669"/>
    <property type="project" value="InterPro"/>
</dbReference>
<dbReference type="InterPro" id="IPR050987">
    <property type="entry name" value="AtrR-like"/>
</dbReference>
<dbReference type="SMART" id="SM00906">
    <property type="entry name" value="Fungal_trans"/>
    <property type="match status" value="1"/>
</dbReference>
<feature type="compositionally biased region" description="Polar residues" evidence="5">
    <location>
        <begin position="22"/>
        <end position="33"/>
    </location>
</feature>
<dbReference type="GO" id="GO:0006351">
    <property type="term" value="P:DNA-templated transcription"/>
    <property type="evidence" value="ECO:0007669"/>
    <property type="project" value="InterPro"/>
</dbReference>
<evidence type="ECO:0000313" key="7">
    <source>
        <dbReference type="EMBL" id="THH10309.1"/>
    </source>
</evidence>
<proteinExistence type="predicted"/>
<keyword evidence="8" id="KW-1185">Reference proteome</keyword>
<evidence type="ECO:0000256" key="5">
    <source>
        <dbReference type="SAM" id="MobiDB-lite"/>
    </source>
</evidence>
<keyword evidence="2" id="KW-0479">Metal-binding</keyword>
<feature type="region of interest" description="Disordered" evidence="5">
    <location>
        <begin position="1"/>
        <end position="100"/>
    </location>
</feature>
<dbReference type="Gene3D" id="4.10.240.10">
    <property type="entry name" value="Zn(2)-C6 fungal-type DNA-binding domain"/>
    <property type="match status" value="1"/>
</dbReference>
<dbReference type="InterPro" id="IPR001138">
    <property type="entry name" value="Zn2Cys6_DnaBD"/>
</dbReference>
<sequence>MQHQQQHQHHPHQQSPTTPQHDNMQQHANGGNSSRKRKKAGTDNEDMPGSSEPRRLRRSHEACARCRSKKIKASPVGSDRHATANSLTRATQPNQQCDSKHPRCTACATAGVQCNQEDRHRKTLTPRGHVEKIERQLIQCQALLRRQYPGFTLDDLDNILLREGIEIEPSSDENGETFQIQHGHPDHRPYHDGPHMGPKGYAYPPHLMHPGYPPMGVPHPGYPPPPPGVGYPPMGMPPAGPYDPRIHPAFQHHPHVPPLPTRPDVDIKGQDPLTNDMSNAQALAKTFGVSSYIVTEARIDSIPPGAEMEDLAVGSGGLSSGRDRDLTETSPPKDTKHWIEVTMRYASSGHPNNARIRDVVVWLPENRTMTTIIVDVYFGKLNHHRPVLQQADFMRNLNALYDRQPVAYDPGFLCCAYLVLALGTMSELNKAAGNTMEDVRSTNLEKILTPGWPEHEEFFGRALAVKPDLRMTISSLQALILLHWYLYTERQQRSLWRLVGSLVRVAIELGLHHDPFQQGQTFTEAESQLRIRLWSIVMIHDRGTSLLLGRPLAISPADTSTPHPSRGNSADLPFAQRLRALTDAIIASHNIIVIHNTLIKFPDIAFFVSPIPLHIAAMVILYGQMSHCDCLPREVAIEDIWYALDMLPRFRWRWERRDMGGGHPLIEKLAEKVLDLNLSEVKRSGMPVLIPEEDWEASSPTVGSKSPPVGPHQSLKHSRGSFSGTYVPSTPDSMNSNGKGLAAVPPGWFWPMDPGNPVGLPTNAQDHVAGQQQGALQQQLYQPIGMIGCQPSEDSYLQEEKDPIVTQAHIQPHLNKINDGDWRIVHPYQSAPGPSAHV</sequence>
<gene>
    <name evidence="7" type="ORF">EW145_g1408</name>
</gene>
<name>A0A4S4LEW1_9AGAM</name>
<evidence type="ECO:0000313" key="8">
    <source>
        <dbReference type="Proteomes" id="UP000308199"/>
    </source>
</evidence>
<feature type="compositionally biased region" description="Polar residues" evidence="5">
    <location>
        <begin position="83"/>
        <end position="97"/>
    </location>
</feature>
<dbReference type="GO" id="GO:0005634">
    <property type="term" value="C:nucleus"/>
    <property type="evidence" value="ECO:0007669"/>
    <property type="project" value="UniProtKB-SubCell"/>
</dbReference>
<feature type="compositionally biased region" description="Polar residues" evidence="5">
    <location>
        <begin position="720"/>
        <end position="735"/>
    </location>
</feature>
<feature type="domain" description="Xylanolytic transcriptional activator regulatory" evidence="6">
    <location>
        <begin position="495"/>
        <end position="570"/>
    </location>
</feature>